<dbReference type="GO" id="GO:0055085">
    <property type="term" value="P:transmembrane transport"/>
    <property type="evidence" value="ECO:0007669"/>
    <property type="project" value="UniProtKB-ARBA"/>
</dbReference>
<evidence type="ECO:0000256" key="7">
    <source>
        <dbReference type="ARBA" id="ARBA00023136"/>
    </source>
</evidence>
<name>A0A1G9CHY4_9HYPH</name>
<dbReference type="SUPFAM" id="SSF52540">
    <property type="entry name" value="P-loop containing nucleoside triphosphate hydrolases"/>
    <property type="match status" value="1"/>
</dbReference>
<dbReference type="InterPro" id="IPR050388">
    <property type="entry name" value="ABC_Ni/Peptide_Import"/>
</dbReference>
<reference evidence="10" key="1">
    <citation type="submission" date="2016-10" db="EMBL/GenBank/DDBJ databases">
        <authorList>
            <person name="Varghese N."/>
            <person name="Submissions S."/>
        </authorList>
    </citation>
    <scope>NUCLEOTIDE SEQUENCE [LARGE SCALE GENOMIC DNA]</scope>
    <source>
        <strain evidence="10">CGMCC 1.11022</strain>
    </source>
</reference>
<dbReference type="PROSITE" id="PS50893">
    <property type="entry name" value="ABC_TRANSPORTER_2"/>
    <property type="match status" value="1"/>
</dbReference>
<accession>A0A1G9CHY4</accession>
<dbReference type="Pfam" id="PF00005">
    <property type="entry name" value="ABC_tran"/>
    <property type="match status" value="1"/>
</dbReference>
<dbReference type="SMART" id="SM00382">
    <property type="entry name" value="AAA"/>
    <property type="match status" value="1"/>
</dbReference>
<dbReference type="NCBIfam" id="TIGR01727">
    <property type="entry name" value="oligo_HPY"/>
    <property type="match status" value="1"/>
</dbReference>
<dbReference type="PANTHER" id="PTHR43297:SF2">
    <property type="entry name" value="DIPEPTIDE TRANSPORT ATP-BINDING PROTEIN DPPD"/>
    <property type="match status" value="1"/>
</dbReference>
<dbReference type="GO" id="GO:0015833">
    <property type="term" value="P:peptide transport"/>
    <property type="evidence" value="ECO:0007669"/>
    <property type="project" value="InterPro"/>
</dbReference>
<keyword evidence="5" id="KW-0547">Nucleotide-binding</keyword>
<dbReference type="EMBL" id="FNEE01000016">
    <property type="protein sequence ID" value="SDK51084.1"/>
    <property type="molecule type" value="Genomic_DNA"/>
</dbReference>
<dbReference type="PROSITE" id="PS00211">
    <property type="entry name" value="ABC_TRANSPORTER_1"/>
    <property type="match status" value="1"/>
</dbReference>
<evidence type="ECO:0000256" key="6">
    <source>
        <dbReference type="ARBA" id="ARBA00022840"/>
    </source>
</evidence>
<dbReference type="AlphaFoldDB" id="A0A1G9CHY4"/>
<dbReference type="InterPro" id="IPR003439">
    <property type="entry name" value="ABC_transporter-like_ATP-bd"/>
</dbReference>
<evidence type="ECO:0000256" key="3">
    <source>
        <dbReference type="ARBA" id="ARBA00022448"/>
    </source>
</evidence>
<dbReference type="CDD" id="cd03257">
    <property type="entry name" value="ABC_NikE_OppD_transporters"/>
    <property type="match status" value="1"/>
</dbReference>
<evidence type="ECO:0000313" key="9">
    <source>
        <dbReference type="EMBL" id="SDK51084.1"/>
    </source>
</evidence>
<dbReference type="Proteomes" id="UP000198894">
    <property type="component" value="Unassembled WGS sequence"/>
</dbReference>
<evidence type="ECO:0000256" key="1">
    <source>
        <dbReference type="ARBA" id="ARBA00004417"/>
    </source>
</evidence>
<comment type="subcellular location">
    <subcellularLocation>
        <location evidence="1">Cell inner membrane</location>
        <topology evidence="1">Peripheral membrane protein</topology>
    </subcellularLocation>
</comment>
<keyword evidence="3" id="KW-0813">Transport</keyword>
<keyword evidence="7" id="KW-0472">Membrane</keyword>
<evidence type="ECO:0000313" key="10">
    <source>
        <dbReference type="Proteomes" id="UP000198894"/>
    </source>
</evidence>
<dbReference type="Pfam" id="PF08352">
    <property type="entry name" value="oligo_HPY"/>
    <property type="match status" value="1"/>
</dbReference>
<feature type="domain" description="ABC transporter" evidence="8">
    <location>
        <begin position="10"/>
        <end position="258"/>
    </location>
</feature>
<keyword evidence="10" id="KW-1185">Reference proteome</keyword>
<evidence type="ECO:0000256" key="4">
    <source>
        <dbReference type="ARBA" id="ARBA00022475"/>
    </source>
</evidence>
<evidence type="ECO:0000256" key="2">
    <source>
        <dbReference type="ARBA" id="ARBA00005417"/>
    </source>
</evidence>
<gene>
    <name evidence="9" type="ORF">SAMN05428953_11669</name>
</gene>
<organism evidence="9 10">
    <name type="scientific">Mesorhizobium muleiense</name>
    <dbReference type="NCBI Taxonomy" id="1004279"/>
    <lineage>
        <taxon>Bacteria</taxon>
        <taxon>Pseudomonadati</taxon>
        <taxon>Pseudomonadota</taxon>
        <taxon>Alphaproteobacteria</taxon>
        <taxon>Hyphomicrobiales</taxon>
        <taxon>Phyllobacteriaceae</taxon>
        <taxon>Mesorhizobium</taxon>
    </lineage>
</organism>
<sequence length="339" mass="35938">MSVNAPLLVVEGLTVSFRSDAGLVRAVAGVSFAVEQREIVGVVGESGSGKSQTLLAIMGLIDSPNAVVSGSIRFMGQELVGLNRRALDAIRGRQIAMIFQDPMSALTPVHTIGNQIGEQVRAHEKVSARAARARAVQLLDAVGIANPDRVVDGYPHQLSGGMRQRAVIAMALSCNPALLVADEPTTALDVTVQAQILELIGRLRDQFGSAVILVTHDLGVVAQVTDRVMVMYGGRFVEEGRKGSVFRTPLHPYTWGLFGSIPPMDGERPARLAAIPGAPPSLSNLPKGCAFGPRCAFRHDACIVQPPLVGGNGHRAACALPETSRKFHIREVASIETPV</sequence>
<dbReference type="GO" id="GO:0005886">
    <property type="term" value="C:plasma membrane"/>
    <property type="evidence" value="ECO:0007669"/>
    <property type="project" value="UniProtKB-SubCell"/>
</dbReference>
<evidence type="ECO:0000256" key="5">
    <source>
        <dbReference type="ARBA" id="ARBA00022741"/>
    </source>
</evidence>
<dbReference type="Gene3D" id="3.40.50.300">
    <property type="entry name" value="P-loop containing nucleotide triphosphate hydrolases"/>
    <property type="match status" value="1"/>
</dbReference>
<dbReference type="GO" id="GO:0005524">
    <property type="term" value="F:ATP binding"/>
    <property type="evidence" value="ECO:0007669"/>
    <property type="project" value="UniProtKB-KW"/>
</dbReference>
<protein>
    <submittedName>
        <fullName evidence="9">Peptide/nickel transport system ATP-binding protein</fullName>
    </submittedName>
</protein>
<dbReference type="InterPro" id="IPR017871">
    <property type="entry name" value="ABC_transporter-like_CS"/>
</dbReference>
<keyword evidence="4" id="KW-1003">Cell membrane</keyword>
<evidence type="ECO:0000259" key="8">
    <source>
        <dbReference type="PROSITE" id="PS50893"/>
    </source>
</evidence>
<dbReference type="RefSeq" id="WP_091597364.1">
    <property type="nucleotide sequence ID" value="NZ_FNEE01000016.1"/>
</dbReference>
<dbReference type="InterPro" id="IPR003593">
    <property type="entry name" value="AAA+_ATPase"/>
</dbReference>
<dbReference type="GO" id="GO:0016887">
    <property type="term" value="F:ATP hydrolysis activity"/>
    <property type="evidence" value="ECO:0007669"/>
    <property type="project" value="InterPro"/>
</dbReference>
<dbReference type="PANTHER" id="PTHR43297">
    <property type="entry name" value="OLIGOPEPTIDE TRANSPORT ATP-BINDING PROTEIN APPD"/>
    <property type="match status" value="1"/>
</dbReference>
<comment type="similarity">
    <text evidence="2">Belongs to the ABC transporter superfamily.</text>
</comment>
<dbReference type="FunFam" id="3.40.50.300:FF:000016">
    <property type="entry name" value="Oligopeptide ABC transporter ATP-binding component"/>
    <property type="match status" value="1"/>
</dbReference>
<dbReference type="InterPro" id="IPR013563">
    <property type="entry name" value="Oligopep_ABC_C"/>
</dbReference>
<keyword evidence="6 9" id="KW-0067">ATP-binding</keyword>
<dbReference type="InterPro" id="IPR027417">
    <property type="entry name" value="P-loop_NTPase"/>
</dbReference>
<proteinExistence type="inferred from homology"/>